<gene>
    <name evidence="2" type="ORF">ACFSDA_08175</name>
</gene>
<feature type="transmembrane region" description="Helical" evidence="1">
    <location>
        <begin position="55"/>
        <end position="75"/>
    </location>
</feature>
<evidence type="ECO:0000313" key="2">
    <source>
        <dbReference type="EMBL" id="MFD1835055.1"/>
    </source>
</evidence>
<dbReference type="Proteomes" id="UP001597280">
    <property type="component" value="Unassembled WGS sequence"/>
</dbReference>
<organism evidence="2 3">
    <name type="scientific">Brachybacterium rhamnosum</name>
    <dbReference type="NCBI Taxonomy" id="173361"/>
    <lineage>
        <taxon>Bacteria</taxon>
        <taxon>Bacillati</taxon>
        <taxon>Actinomycetota</taxon>
        <taxon>Actinomycetes</taxon>
        <taxon>Micrococcales</taxon>
        <taxon>Dermabacteraceae</taxon>
        <taxon>Brachybacterium</taxon>
    </lineage>
</organism>
<sequence length="168" mass="17707">MHATTEVDVREPPGLARFHVALFALLAAYAGFRAASFFIALGGGRGGAVPSVIDAAFSLQVWAGLWTAGAVLHLLAIRWEWARSATLWTFSIKGLAVSTAFIMSNGSLGGLVSYGAPVVALWLIQWALALRTTVVVQAVPVIEAQTVADAARERITAETGEIPEVPHG</sequence>
<name>A0ABW4PY04_9MICO</name>
<comment type="caution">
    <text evidence="2">The sequence shown here is derived from an EMBL/GenBank/DDBJ whole genome shotgun (WGS) entry which is preliminary data.</text>
</comment>
<evidence type="ECO:0000313" key="3">
    <source>
        <dbReference type="Proteomes" id="UP001597280"/>
    </source>
</evidence>
<evidence type="ECO:0000256" key="1">
    <source>
        <dbReference type="SAM" id="Phobius"/>
    </source>
</evidence>
<reference evidence="3" key="1">
    <citation type="journal article" date="2019" name="Int. J. Syst. Evol. Microbiol.">
        <title>The Global Catalogue of Microorganisms (GCM) 10K type strain sequencing project: providing services to taxonomists for standard genome sequencing and annotation.</title>
        <authorList>
            <consortium name="The Broad Institute Genomics Platform"/>
            <consortium name="The Broad Institute Genome Sequencing Center for Infectious Disease"/>
            <person name="Wu L."/>
            <person name="Ma J."/>
        </authorList>
    </citation>
    <scope>NUCLEOTIDE SEQUENCE [LARGE SCALE GENOMIC DNA]</scope>
    <source>
        <strain evidence="3">JCM 11650</strain>
    </source>
</reference>
<protein>
    <submittedName>
        <fullName evidence="2">Uncharacterized protein</fullName>
    </submittedName>
</protein>
<accession>A0ABW4PY04</accession>
<keyword evidence="1" id="KW-0812">Transmembrane</keyword>
<feature type="transmembrane region" description="Helical" evidence="1">
    <location>
        <begin position="111"/>
        <end position="130"/>
    </location>
</feature>
<keyword evidence="3" id="KW-1185">Reference proteome</keyword>
<proteinExistence type="predicted"/>
<dbReference type="RefSeq" id="WP_343904266.1">
    <property type="nucleotide sequence ID" value="NZ_BAAAIS010000002.1"/>
</dbReference>
<keyword evidence="1" id="KW-1133">Transmembrane helix</keyword>
<keyword evidence="1" id="KW-0472">Membrane</keyword>
<feature type="transmembrane region" description="Helical" evidence="1">
    <location>
        <begin position="87"/>
        <end position="105"/>
    </location>
</feature>
<dbReference type="EMBL" id="JBHUFL010000002">
    <property type="protein sequence ID" value="MFD1835055.1"/>
    <property type="molecule type" value="Genomic_DNA"/>
</dbReference>
<feature type="transmembrane region" description="Helical" evidence="1">
    <location>
        <begin position="20"/>
        <end position="43"/>
    </location>
</feature>